<organism evidence="2 3">
    <name type="scientific">Dictyocaulus viviparus</name>
    <name type="common">Bovine lungworm</name>
    <dbReference type="NCBI Taxonomy" id="29172"/>
    <lineage>
        <taxon>Eukaryota</taxon>
        <taxon>Metazoa</taxon>
        <taxon>Ecdysozoa</taxon>
        <taxon>Nematoda</taxon>
        <taxon>Chromadorea</taxon>
        <taxon>Rhabditida</taxon>
        <taxon>Rhabditina</taxon>
        <taxon>Rhabditomorpha</taxon>
        <taxon>Strongyloidea</taxon>
        <taxon>Metastrongylidae</taxon>
        <taxon>Dictyocaulus</taxon>
    </lineage>
</organism>
<dbReference type="AlphaFoldDB" id="A0A0D8XUZ3"/>
<feature type="region of interest" description="Disordered" evidence="1">
    <location>
        <begin position="77"/>
        <end position="100"/>
    </location>
</feature>
<reference evidence="3" key="2">
    <citation type="journal article" date="2016" name="Sci. Rep.">
        <title>Dictyocaulus viviparus genome, variome and transcriptome elucidate lungworm biology and support future intervention.</title>
        <authorList>
            <person name="McNulty S.N."/>
            <person name="Strube C."/>
            <person name="Rosa B.A."/>
            <person name="Martin J.C."/>
            <person name="Tyagi R."/>
            <person name="Choi Y.J."/>
            <person name="Wang Q."/>
            <person name="Hallsworth Pepin K."/>
            <person name="Zhang X."/>
            <person name="Ozersky P."/>
            <person name="Wilson R.K."/>
            <person name="Sternberg P.W."/>
            <person name="Gasser R.B."/>
            <person name="Mitreva M."/>
        </authorList>
    </citation>
    <scope>NUCLEOTIDE SEQUENCE [LARGE SCALE GENOMIC DNA]</scope>
    <source>
        <strain evidence="3">HannoverDv2000</strain>
    </source>
</reference>
<protein>
    <submittedName>
        <fullName evidence="2">Uncharacterized protein</fullName>
    </submittedName>
</protein>
<dbReference type="STRING" id="29172.A0A0D8XUZ3"/>
<dbReference type="EMBL" id="KN716298">
    <property type="protein sequence ID" value="KJH47657.1"/>
    <property type="molecule type" value="Genomic_DNA"/>
</dbReference>
<proteinExistence type="predicted"/>
<dbReference type="Proteomes" id="UP000053766">
    <property type="component" value="Unassembled WGS sequence"/>
</dbReference>
<name>A0A0D8XUZ3_DICVI</name>
<dbReference type="GO" id="GO:0000460">
    <property type="term" value="P:maturation of 5.8S rRNA"/>
    <property type="evidence" value="ECO:0007669"/>
    <property type="project" value="TreeGrafter"/>
</dbReference>
<dbReference type="InterPro" id="IPR019324">
    <property type="entry name" value="MPP6"/>
</dbReference>
<evidence type="ECO:0000313" key="3">
    <source>
        <dbReference type="Proteomes" id="UP000053766"/>
    </source>
</evidence>
<accession>A0A0D8XUZ3</accession>
<reference evidence="2 3" key="1">
    <citation type="submission" date="2013-11" db="EMBL/GenBank/DDBJ databases">
        <title>Draft genome of the bovine lungworm Dictyocaulus viviparus.</title>
        <authorList>
            <person name="Mitreva M."/>
        </authorList>
    </citation>
    <scope>NUCLEOTIDE SEQUENCE [LARGE SCALE GENOMIC DNA]</scope>
    <source>
        <strain evidence="2 3">HannoverDv2000</strain>
    </source>
</reference>
<feature type="compositionally biased region" description="Basic and acidic residues" evidence="1">
    <location>
        <begin position="78"/>
        <end position="95"/>
    </location>
</feature>
<gene>
    <name evidence="2" type="ORF">DICVIV_06267</name>
</gene>
<dbReference type="PANTHER" id="PTHR13582:SF0">
    <property type="entry name" value="M-PHASE PHOSPHOPROTEIN 6"/>
    <property type="match status" value="1"/>
</dbReference>
<dbReference type="PANTHER" id="PTHR13582">
    <property type="entry name" value="M-PHASE PHOSPHOPROTEIN 6"/>
    <property type="match status" value="1"/>
</dbReference>
<evidence type="ECO:0000256" key="1">
    <source>
        <dbReference type="SAM" id="MobiDB-lite"/>
    </source>
</evidence>
<keyword evidence="3" id="KW-1185">Reference proteome</keyword>
<dbReference type="OrthoDB" id="20403at2759"/>
<dbReference type="Pfam" id="PF10175">
    <property type="entry name" value="MPP6"/>
    <property type="match status" value="1"/>
</dbReference>
<evidence type="ECO:0000313" key="2">
    <source>
        <dbReference type="EMBL" id="KJH47657.1"/>
    </source>
</evidence>
<sequence>MRDATGQLNIFTEKYRENILNYGSGGDPLKKLEVHQFPFNPLYTCPHTPNYRRLMSEKCKKLSSTVLEMKFMQRTKKKMEARQRKKQEAETRENLGSDEIGVSERKQSRFQYSNNLAYLQSLRFGRMSFGGCNPEIEKLMLYYGRKTEDNSDKDSDNGKDIEDRDMAKALVLDLKMKIGFLSEFFCLRLRHNTSRKLNLRESEKLAASTFSNLSEISGAKLNFVDVRKRGARDTWADLSSTRKHRKSY</sequence>